<dbReference type="InterPro" id="IPR017441">
    <property type="entry name" value="Protein_kinase_ATP_BS"/>
</dbReference>
<dbReference type="SUPFAM" id="SSF56112">
    <property type="entry name" value="Protein kinase-like (PK-like)"/>
    <property type="match status" value="1"/>
</dbReference>
<keyword evidence="6" id="KW-1185">Reference proteome</keyword>
<dbReference type="InterPro" id="IPR050117">
    <property type="entry name" value="MAPK"/>
</dbReference>
<name>A0ABN9UZV8_9DINO</name>
<keyword evidence="2 3" id="KW-0067">ATP-binding</keyword>
<sequence>MPTLLPCGPVNGSWQIPDRYKVGKVIGSGSYGTVCEAWDHENDRKVAIKRMKHLFDDLVDCKRILREIAILSQLDHPNIVKLHDIVQPSNMRSFDELYIVMELCDLDLKKLIKQDITLGQEQIDTLLYNLLIGVISALGRHLPQRPQAS</sequence>
<feature type="binding site" evidence="3">
    <location>
        <position position="49"/>
    </location>
    <ligand>
        <name>ATP</name>
        <dbReference type="ChEBI" id="CHEBI:30616"/>
    </ligand>
</feature>
<dbReference type="SMART" id="SM00220">
    <property type="entry name" value="S_TKc"/>
    <property type="match status" value="1"/>
</dbReference>
<protein>
    <recommendedName>
        <fullName evidence="4">Protein kinase domain-containing protein</fullName>
    </recommendedName>
</protein>
<dbReference type="Proteomes" id="UP001189429">
    <property type="component" value="Unassembled WGS sequence"/>
</dbReference>
<evidence type="ECO:0000259" key="4">
    <source>
        <dbReference type="PROSITE" id="PS50011"/>
    </source>
</evidence>
<evidence type="ECO:0000256" key="2">
    <source>
        <dbReference type="ARBA" id="ARBA00022840"/>
    </source>
</evidence>
<evidence type="ECO:0000256" key="1">
    <source>
        <dbReference type="ARBA" id="ARBA00022741"/>
    </source>
</evidence>
<dbReference type="InterPro" id="IPR000719">
    <property type="entry name" value="Prot_kinase_dom"/>
</dbReference>
<proteinExistence type="predicted"/>
<dbReference type="PROSITE" id="PS50011">
    <property type="entry name" value="PROTEIN_KINASE_DOM"/>
    <property type="match status" value="1"/>
</dbReference>
<dbReference type="Pfam" id="PF00069">
    <property type="entry name" value="Pkinase"/>
    <property type="match status" value="1"/>
</dbReference>
<keyword evidence="1 3" id="KW-0547">Nucleotide-binding</keyword>
<dbReference type="EMBL" id="CAUYUJ010016496">
    <property type="protein sequence ID" value="CAK0865896.1"/>
    <property type="molecule type" value="Genomic_DNA"/>
</dbReference>
<reference evidence="5" key="1">
    <citation type="submission" date="2023-10" db="EMBL/GenBank/DDBJ databases">
        <authorList>
            <person name="Chen Y."/>
            <person name="Shah S."/>
            <person name="Dougan E. K."/>
            <person name="Thang M."/>
            <person name="Chan C."/>
        </authorList>
    </citation>
    <scope>NUCLEOTIDE SEQUENCE [LARGE SCALE GENOMIC DNA]</scope>
</reference>
<evidence type="ECO:0000313" key="5">
    <source>
        <dbReference type="EMBL" id="CAK0865896.1"/>
    </source>
</evidence>
<feature type="domain" description="Protein kinase" evidence="4">
    <location>
        <begin position="20"/>
        <end position="149"/>
    </location>
</feature>
<dbReference type="PROSITE" id="PS00107">
    <property type="entry name" value="PROTEIN_KINASE_ATP"/>
    <property type="match status" value="1"/>
</dbReference>
<accession>A0ABN9UZV8</accession>
<comment type="caution">
    <text evidence="5">The sequence shown here is derived from an EMBL/GenBank/DDBJ whole genome shotgun (WGS) entry which is preliminary data.</text>
</comment>
<evidence type="ECO:0000313" key="6">
    <source>
        <dbReference type="Proteomes" id="UP001189429"/>
    </source>
</evidence>
<dbReference type="PANTHER" id="PTHR24055">
    <property type="entry name" value="MITOGEN-ACTIVATED PROTEIN KINASE"/>
    <property type="match status" value="1"/>
</dbReference>
<dbReference type="Gene3D" id="3.30.200.20">
    <property type="entry name" value="Phosphorylase Kinase, domain 1"/>
    <property type="match status" value="1"/>
</dbReference>
<organism evidence="5 6">
    <name type="scientific">Prorocentrum cordatum</name>
    <dbReference type="NCBI Taxonomy" id="2364126"/>
    <lineage>
        <taxon>Eukaryota</taxon>
        <taxon>Sar</taxon>
        <taxon>Alveolata</taxon>
        <taxon>Dinophyceae</taxon>
        <taxon>Prorocentrales</taxon>
        <taxon>Prorocentraceae</taxon>
        <taxon>Prorocentrum</taxon>
    </lineage>
</organism>
<evidence type="ECO:0000256" key="3">
    <source>
        <dbReference type="PROSITE-ProRule" id="PRU10141"/>
    </source>
</evidence>
<gene>
    <name evidence="5" type="ORF">PCOR1329_LOCUS53301</name>
</gene>
<dbReference type="InterPro" id="IPR011009">
    <property type="entry name" value="Kinase-like_dom_sf"/>
</dbReference>